<dbReference type="InterPro" id="IPR005196">
    <property type="entry name" value="Glyco_hydro_65_N"/>
</dbReference>
<evidence type="ECO:0000256" key="3">
    <source>
        <dbReference type="ARBA" id="ARBA00022679"/>
    </source>
</evidence>
<dbReference type="Pfam" id="PF03632">
    <property type="entry name" value="Glyco_hydro_65m"/>
    <property type="match status" value="1"/>
</dbReference>
<feature type="active site" description="Proton donor" evidence="4">
    <location>
        <position position="485"/>
    </location>
</feature>
<dbReference type="SUPFAM" id="SSF74650">
    <property type="entry name" value="Galactose mutarotase-like"/>
    <property type="match status" value="1"/>
</dbReference>
<organism evidence="9 10">
    <name type="scientific">Carnobacterium iners</name>
    <dbReference type="NCBI Taxonomy" id="1073423"/>
    <lineage>
        <taxon>Bacteria</taxon>
        <taxon>Bacillati</taxon>
        <taxon>Bacillota</taxon>
        <taxon>Bacilli</taxon>
        <taxon>Lactobacillales</taxon>
        <taxon>Carnobacteriaceae</taxon>
        <taxon>Carnobacterium</taxon>
    </lineage>
</organism>
<reference evidence="9 10" key="1">
    <citation type="submission" date="2017-04" db="EMBL/GenBank/DDBJ databases">
        <authorList>
            <person name="Afonso C.L."/>
            <person name="Miller P.J."/>
            <person name="Scott M.A."/>
            <person name="Spackman E."/>
            <person name="Goraichik I."/>
            <person name="Dimitrov K.M."/>
            <person name="Suarez D.L."/>
            <person name="Swayne D.E."/>
        </authorList>
    </citation>
    <scope>NUCLEOTIDE SEQUENCE [LARGE SCALE GENOMIC DNA]</scope>
    <source>
        <strain evidence="9 10">LMG26642</strain>
    </source>
</reference>
<evidence type="ECO:0000256" key="4">
    <source>
        <dbReference type="PIRSR" id="PIRSR036289-50"/>
    </source>
</evidence>
<dbReference type="GO" id="GO:0004553">
    <property type="term" value="F:hydrolase activity, hydrolyzing O-glycosyl compounds"/>
    <property type="evidence" value="ECO:0007669"/>
    <property type="project" value="TreeGrafter"/>
</dbReference>
<dbReference type="InterPro" id="IPR017045">
    <property type="entry name" value="Malt_Pase/Glycosyl_Hdrlase"/>
</dbReference>
<dbReference type="GO" id="GO:0030246">
    <property type="term" value="F:carbohydrate binding"/>
    <property type="evidence" value="ECO:0007669"/>
    <property type="project" value="InterPro"/>
</dbReference>
<dbReference type="SUPFAM" id="SSF48208">
    <property type="entry name" value="Six-hairpin glycosidases"/>
    <property type="match status" value="1"/>
</dbReference>
<dbReference type="PANTHER" id="PTHR11051">
    <property type="entry name" value="GLYCOSYL HYDROLASE-RELATED"/>
    <property type="match status" value="1"/>
</dbReference>
<evidence type="ECO:0000256" key="2">
    <source>
        <dbReference type="ARBA" id="ARBA00022676"/>
    </source>
</evidence>
<feature type="domain" description="Glycoside hydrolase family 65 C-terminal" evidence="7">
    <location>
        <begin position="687"/>
        <end position="748"/>
    </location>
</feature>
<feature type="domain" description="Glycoside hydrolase family 65 central catalytic" evidence="6">
    <location>
        <begin position="321"/>
        <end position="677"/>
    </location>
</feature>
<dbReference type="OrthoDB" id="9758855at2"/>
<dbReference type="Gene3D" id="2.70.98.40">
    <property type="entry name" value="Glycoside hydrolase, family 65, N-terminal domain"/>
    <property type="match status" value="1"/>
</dbReference>
<evidence type="ECO:0000259" key="6">
    <source>
        <dbReference type="Pfam" id="PF03632"/>
    </source>
</evidence>
<dbReference type="STRING" id="1073423.SAMN04488700_1756"/>
<feature type="domain" description="Glycoside hydrolase family 65 N-terminal" evidence="8">
    <location>
        <begin position="17"/>
        <end position="265"/>
    </location>
</feature>
<dbReference type="GO" id="GO:0005993">
    <property type="term" value="P:trehalose catabolic process"/>
    <property type="evidence" value="ECO:0007669"/>
    <property type="project" value="UniProtKB-ARBA"/>
</dbReference>
<dbReference type="GO" id="GO:0047656">
    <property type="term" value="F:alpha,alpha-trehalose phosphorylase activity"/>
    <property type="evidence" value="ECO:0007669"/>
    <property type="project" value="UniProtKB-ARBA"/>
</dbReference>
<name>A0A1X7NC05_9LACT</name>
<dbReference type="PIRSF" id="PIRSF036289">
    <property type="entry name" value="Glycosyl_hydrolase_malt_phosph"/>
    <property type="match status" value="1"/>
</dbReference>
<gene>
    <name evidence="9" type="ORF">SAMN04488700_1756</name>
</gene>
<dbReference type="AlphaFoldDB" id="A0A1X7NC05"/>
<dbReference type="EMBL" id="FXBJ01000002">
    <property type="protein sequence ID" value="SMH35134.1"/>
    <property type="molecule type" value="Genomic_DNA"/>
</dbReference>
<dbReference type="Pfam" id="PF03633">
    <property type="entry name" value="Glyco_hydro_65C"/>
    <property type="match status" value="1"/>
</dbReference>
<protein>
    <submittedName>
        <fullName evidence="9">Maltose phosphorylase</fullName>
    </submittedName>
</protein>
<dbReference type="FunFam" id="2.60.420.10:FF:000001">
    <property type="entry name" value="Family 65 glycosyl hydrolase"/>
    <property type="match status" value="1"/>
</dbReference>
<dbReference type="NCBIfam" id="NF010380">
    <property type="entry name" value="PRK13807.1"/>
    <property type="match status" value="1"/>
</dbReference>
<keyword evidence="3" id="KW-0808">Transferase</keyword>
<evidence type="ECO:0000256" key="5">
    <source>
        <dbReference type="PIRSR" id="PIRSR036289-51"/>
    </source>
</evidence>
<dbReference type="InterPro" id="IPR008928">
    <property type="entry name" value="6-hairpin_glycosidase_sf"/>
</dbReference>
<comment type="similarity">
    <text evidence="1">Belongs to the glycosyl hydrolase 65 family.</text>
</comment>
<dbReference type="InterPro" id="IPR011013">
    <property type="entry name" value="Gal_mutarotase_sf_dom"/>
</dbReference>
<evidence type="ECO:0000313" key="9">
    <source>
        <dbReference type="EMBL" id="SMH35134.1"/>
    </source>
</evidence>
<dbReference type="InterPro" id="IPR005195">
    <property type="entry name" value="Glyco_hydro_65_M"/>
</dbReference>
<dbReference type="InterPro" id="IPR005194">
    <property type="entry name" value="Glyco_hydro_65_C"/>
</dbReference>
<dbReference type="Proteomes" id="UP000193435">
    <property type="component" value="Unassembled WGS sequence"/>
</dbReference>
<accession>A0A1X7NC05</accession>
<keyword evidence="10" id="KW-1185">Reference proteome</keyword>
<feature type="binding site" evidence="5">
    <location>
        <begin position="590"/>
        <end position="591"/>
    </location>
    <ligand>
        <name>substrate</name>
    </ligand>
</feature>
<proteinExistence type="inferred from homology"/>
<sequence>MTKRLFEVDPWKIKSSSLEIKDKRLQESLTSIGNGYMGMRGNFEEGYSGDSHLGTYVAGVWYPDKTRVGWWKNGYPEYFGKVINSTNFIPIEIALDGIKIDLAKDTVKDYSIELNMKTGILARSFIVIKEQLEVQFCFKRFVSIVVKELALINVSAKVLKGEAKVTFKPLMDGNVTNEDSNYEENFWLEIDRATGEKSHLTTQTIPNPFGIEQFTVTTMMQTLAEKADARQTNEDFMKVEEKIDYHLATGEQAMVTKLVSVVTSRDIKTDNQIAVATSILDGAIEKGPNTLEQEHVAAWAERWRKADVVIEGDDESQQGIRFNIFQLFSTYYGEDSRLNVGPKGFTGEKYGGATYWDTEAYIIPMYLSVADEAVSEQLLKYRYDQLDGAFHNARQQGLKGALYPMVTFNGVECHNEWEITFEEIHRNSSIAFAIYNYTNYTGKEDYLLTNGIDVLVGISRFWADRVHFSARENCYMIHGVTGPNEYENNVNNNWYTNKMATWTLNYTLESLGKISDDKKQALGVSDEEIAQWLEIIVKMYYPYDKELDVFVQHDTFLDKDLRPVSALSKENLPINQNWSWDKILRSCFIKQADVLQGIYYLGDTFTIEEKERNFDFYEPMTVHESSLSPSIHAILAAELGKKEIAVAFYAQTARLDLDNYNNDTEDGLHITSMSGGWLTIVQGFAGMRTAQETLSFKPFCPGNWDGYNFMIKYRSRLLHITVTKKDVTVKLSEGEALSIELYNQKIKLMDTVTVAIQ</sequence>
<dbReference type="Pfam" id="PF03636">
    <property type="entry name" value="Glyco_hydro_65N"/>
    <property type="match status" value="1"/>
</dbReference>
<feature type="binding site" evidence="5">
    <location>
        <begin position="356"/>
        <end position="357"/>
    </location>
    <ligand>
        <name>substrate</name>
    </ligand>
</feature>
<dbReference type="InterPro" id="IPR037018">
    <property type="entry name" value="GH65_N"/>
</dbReference>
<dbReference type="Gene3D" id="2.60.420.10">
    <property type="entry name" value="Maltose phosphorylase, domain 3"/>
    <property type="match status" value="1"/>
</dbReference>
<dbReference type="PANTHER" id="PTHR11051:SF14">
    <property type="entry name" value="MALTOSE PHOSPHORYLASE"/>
    <property type="match status" value="1"/>
</dbReference>
<dbReference type="InterPro" id="IPR012341">
    <property type="entry name" value="6hp_glycosidase-like_sf"/>
</dbReference>
<evidence type="ECO:0000259" key="8">
    <source>
        <dbReference type="Pfam" id="PF03636"/>
    </source>
</evidence>
<evidence type="ECO:0000313" key="10">
    <source>
        <dbReference type="Proteomes" id="UP000193435"/>
    </source>
</evidence>
<dbReference type="Gene3D" id="1.50.10.10">
    <property type="match status" value="1"/>
</dbReference>
<evidence type="ECO:0000259" key="7">
    <source>
        <dbReference type="Pfam" id="PF03633"/>
    </source>
</evidence>
<evidence type="ECO:0000256" key="1">
    <source>
        <dbReference type="ARBA" id="ARBA00006768"/>
    </source>
</evidence>
<keyword evidence="2" id="KW-0328">Glycosyltransferase</keyword>